<evidence type="ECO:0000313" key="3">
    <source>
        <dbReference type="Proteomes" id="UP000515369"/>
    </source>
</evidence>
<dbReference type="PROSITE" id="PS51257">
    <property type="entry name" value="PROKAR_LIPOPROTEIN"/>
    <property type="match status" value="1"/>
</dbReference>
<evidence type="ECO:0008006" key="4">
    <source>
        <dbReference type="Google" id="ProtNLM"/>
    </source>
</evidence>
<keyword evidence="3" id="KW-1185">Reference proteome</keyword>
<feature type="signal peptide" evidence="1">
    <location>
        <begin position="1"/>
        <end position="23"/>
    </location>
</feature>
<organism evidence="2 3">
    <name type="scientific">Spirosoma foliorum</name>
    <dbReference type="NCBI Taxonomy" id="2710596"/>
    <lineage>
        <taxon>Bacteria</taxon>
        <taxon>Pseudomonadati</taxon>
        <taxon>Bacteroidota</taxon>
        <taxon>Cytophagia</taxon>
        <taxon>Cytophagales</taxon>
        <taxon>Cytophagaceae</taxon>
        <taxon>Spirosoma</taxon>
    </lineage>
</organism>
<sequence length="290" mass="32036">MKLFMIPVLAGLVLSCAQSPATAQEFKEHVSKEFTVSKAPTAALAIYNINGFIKVEGYSGDKVVIEVDKSITAKTDAELEIGKKEFQLQFGQQGDSIVAYIAEPFDSRPRRSRNRNNWNNNDRDIEYDFNLNFTVKVPNHLNLVVSTVNHGNVTVKDVSGTLKARNVNGAITLTNVKGTTDAHTINGNLDVDYVANPPENSSYYTLNGNINVSYPANLSADLQYKTFQGKFYTDFPNTEVLPVQAIKTTQQSDGGTVYKLNKNIAIRIGSGGKTFKFETFNGNIYIKKQS</sequence>
<dbReference type="KEGG" id="sfol:H3H32_35455"/>
<keyword evidence="1" id="KW-0732">Signal</keyword>
<name>A0A7G5GW75_9BACT</name>
<protein>
    <recommendedName>
        <fullName evidence="4">Adhesin domain-containing protein</fullName>
    </recommendedName>
</protein>
<gene>
    <name evidence="2" type="ORF">H3H32_35455</name>
</gene>
<evidence type="ECO:0000256" key="1">
    <source>
        <dbReference type="SAM" id="SignalP"/>
    </source>
</evidence>
<dbReference type="EMBL" id="CP059732">
    <property type="protein sequence ID" value="QMW03117.1"/>
    <property type="molecule type" value="Genomic_DNA"/>
</dbReference>
<feature type="chain" id="PRO_5028878065" description="Adhesin domain-containing protein" evidence="1">
    <location>
        <begin position="24"/>
        <end position="290"/>
    </location>
</feature>
<reference evidence="2 3" key="1">
    <citation type="submission" date="2020-07" db="EMBL/GenBank/DDBJ databases">
        <title>Spirosoma foliorum sp. nov., isolated from the leaves on the Nejang mountain Korea, Republic of.</title>
        <authorList>
            <person name="Ho H."/>
            <person name="Lee Y.-J."/>
            <person name="Nurcahyanto D.-A."/>
            <person name="Kim S.-G."/>
        </authorList>
    </citation>
    <scope>NUCLEOTIDE SEQUENCE [LARGE SCALE GENOMIC DNA]</scope>
    <source>
        <strain evidence="2 3">PL0136</strain>
    </source>
</reference>
<proteinExistence type="predicted"/>
<dbReference type="RefSeq" id="WP_182460404.1">
    <property type="nucleotide sequence ID" value="NZ_CP059732.1"/>
</dbReference>
<accession>A0A7G5GW75</accession>
<dbReference type="Proteomes" id="UP000515369">
    <property type="component" value="Chromosome"/>
</dbReference>
<dbReference type="AlphaFoldDB" id="A0A7G5GW75"/>
<evidence type="ECO:0000313" key="2">
    <source>
        <dbReference type="EMBL" id="QMW03117.1"/>
    </source>
</evidence>